<dbReference type="EMBL" id="SMAL01000018">
    <property type="protein sequence ID" value="TCT11628.1"/>
    <property type="molecule type" value="Genomic_DNA"/>
</dbReference>
<dbReference type="Pfam" id="PF11213">
    <property type="entry name" value="DUF3006"/>
    <property type="match status" value="1"/>
</dbReference>
<dbReference type="AlphaFoldDB" id="A0A4V2UZJ9"/>
<dbReference type="Proteomes" id="UP000294902">
    <property type="component" value="Unassembled WGS sequence"/>
</dbReference>
<accession>A0A4V2UZJ9</accession>
<dbReference type="RefSeq" id="WP_132254204.1">
    <property type="nucleotide sequence ID" value="NZ_SMAL01000018.1"/>
</dbReference>
<sequence length="66" mass="7876">MKVIIDRFEGRFAVVELENKEKVNMPVELIPSEAKEGDIIHIYIDKKETEKRRLEMSSLMDKLWKK</sequence>
<dbReference type="OrthoDB" id="164847at2"/>
<comment type="caution">
    <text evidence="1">The sequence shown here is derived from an EMBL/GenBank/DDBJ whole genome shotgun (WGS) entry which is preliminary data.</text>
</comment>
<organism evidence="1 2">
    <name type="scientific">Natranaerovirga pectinivora</name>
    <dbReference type="NCBI Taxonomy" id="682400"/>
    <lineage>
        <taxon>Bacteria</taxon>
        <taxon>Bacillati</taxon>
        <taxon>Bacillota</taxon>
        <taxon>Clostridia</taxon>
        <taxon>Lachnospirales</taxon>
        <taxon>Natranaerovirgaceae</taxon>
        <taxon>Natranaerovirga</taxon>
    </lineage>
</organism>
<evidence type="ECO:0000313" key="1">
    <source>
        <dbReference type="EMBL" id="TCT11628.1"/>
    </source>
</evidence>
<gene>
    <name evidence="1" type="ORF">EDC18_1187</name>
</gene>
<evidence type="ECO:0000313" key="2">
    <source>
        <dbReference type="Proteomes" id="UP000294902"/>
    </source>
</evidence>
<name>A0A4V2UZJ9_9FIRM</name>
<dbReference type="InterPro" id="IPR021377">
    <property type="entry name" value="DUF3006"/>
</dbReference>
<dbReference type="Gene3D" id="6.20.120.50">
    <property type="match status" value="1"/>
</dbReference>
<reference evidence="1 2" key="1">
    <citation type="submission" date="2019-03" db="EMBL/GenBank/DDBJ databases">
        <title>Genomic Encyclopedia of Type Strains, Phase IV (KMG-IV): sequencing the most valuable type-strain genomes for metagenomic binning, comparative biology and taxonomic classification.</title>
        <authorList>
            <person name="Goeker M."/>
        </authorList>
    </citation>
    <scope>NUCLEOTIDE SEQUENCE [LARGE SCALE GENOMIC DNA]</scope>
    <source>
        <strain evidence="1 2">DSM 24629</strain>
    </source>
</reference>
<proteinExistence type="predicted"/>
<keyword evidence="2" id="KW-1185">Reference proteome</keyword>
<protein>
    <submittedName>
        <fullName evidence="1">DUF3006 family protein</fullName>
    </submittedName>
</protein>